<protein>
    <submittedName>
        <fullName evidence="2">Uncharacterized protein</fullName>
    </submittedName>
</protein>
<keyword evidence="1" id="KW-0812">Transmembrane</keyword>
<keyword evidence="1" id="KW-1133">Transmembrane helix</keyword>
<feature type="transmembrane region" description="Helical" evidence="1">
    <location>
        <begin position="6"/>
        <end position="28"/>
    </location>
</feature>
<gene>
    <name evidence="2" type="ORF">QD47_11775</name>
</gene>
<comment type="caution">
    <text evidence="2">The sequence shown here is derived from an EMBL/GenBank/DDBJ whole genome shotgun (WGS) entry which is preliminary data.</text>
</comment>
<reference evidence="2 3" key="1">
    <citation type="submission" date="2014-11" db="EMBL/GenBank/DDBJ databases">
        <title>Draft Genome Sequences of Paenibacillus polymyxa NRRL B-30509 and Paenibacillus terrae NRRL B-30644, Strains from a Poultry Environment that Produce Tridecaptin A and Paenicidins.</title>
        <authorList>
            <person name="van Belkum M.J."/>
            <person name="Lohans C.T."/>
            <person name="Vederas J.C."/>
        </authorList>
    </citation>
    <scope>NUCLEOTIDE SEQUENCE [LARGE SCALE GENOMIC DNA]</scope>
    <source>
        <strain evidence="2 3">NRRL B-30644</strain>
    </source>
</reference>
<dbReference type="Proteomes" id="UP000032534">
    <property type="component" value="Unassembled WGS sequence"/>
</dbReference>
<dbReference type="OrthoDB" id="2586087at2"/>
<dbReference type="EMBL" id="JTHP01000020">
    <property type="protein sequence ID" value="KJD45362.1"/>
    <property type="molecule type" value="Genomic_DNA"/>
</dbReference>
<name>A0A0D7X5S5_9BACL</name>
<accession>A0A0D7X5S5</accession>
<feature type="transmembrane region" description="Helical" evidence="1">
    <location>
        <begin position="40"/>
        <end position="64"/>
    </location>
</feature>
<feature type="transmembrane region" description="Helical" evidence="1">
    <location>
        <begin position="76"/>
        <end position="94"/>
    </location>
</feature>
<sequence>MSKMPIWFKIIWMIPILINIAAFIWFILGSTGGFQRGHDILGTAALVLFGVPSVIIVLISLTYIWQGWAPFSGIKYVVSAILMASLLFFSYYLVDGTPTRGWLYDNVDSDPVRLTSDQKYEYRIDLINPFQRNSREQLHLKNISTGEEKNIAISIRKENEGYSGGGSEDWAWGILKPTNVPNQYELSTLDEHNNGRYGMDPRVFLIDVEAGTAQILK</sequence>
<proteinExistence type="predicted"/>
<keyword evidence="1" id="KW-0472">Membrane</keyword>
<evidence type="ECO:0000313" key="3">
    <source>
        <dbReference type="Proteomes" id="UP000032534"/>
    </source>
</evidence>
<evidence type="ECO:0000256" key="1">
    <source>
        <dbReference type="SAM" id="Phobius"/>
    </source>
</evidence>
<dbReference type="PATRIC" id="fig|159743.3.peg.2632"/>
<organism evidence="2 3">
    <name type="scientific">Paenibacillus terrae</name>
    <dbReference type="NCBI Taxonomy" id="159743"/>
    <lineage>
        <taxon>Bacteria</taxon>
        <taxon>Bacillati</taxon>
        <taxon>Bacillota</taxon>
        <taxon>Bacilli</taxon>
        <taxon>Bacillales</taxon>
        <taxon>Paenibacillaceae</taxon>
        <taxon>Paenibacillus</taxon>
    </lineage>
</organism>
<keyword evidence="3" id="KW-1185">Reference proteome</keyword>
<dbReference type="AlphaFoldDB" id="A0A0D7X5S5"/>
<evidence type="ECO:0000313" key="2">
    <source>
        <dbReference type="EMBL" id="KJD45362.1"/>
    </source>
</evidence>
<dbReference type="RefSeq" id="WP_044646310.1">
    <property type="nucleotide sequence ID" value="NZ_JTHP01000020.1"/>
</dbReference>